<feature type="transmembrane region" description="Helical" evidence="8">
    <location>
        <begin position="63"/>
        <end position="82"/>
    </location>
</feature>
<evidence type="ECO:0000313" key="10">
    <source>
        <dbReference type="Proteomes" id="UP001195483"/>
    </source>
</evidence>
<dbReference type="Pfam" id="PF03901">
    <property type="entry name" value="Glyco_transf_22"/>
    <property type="match status" value="1"/>
</dbReference>
<evidence type="ECO:0000256" key="7">
    <source>
        <dbReference type="ARBA" id="ARBA00023136"/>
    </source>
</evidence>
<comment type="similarity">
    <text evidence="8">Belongs to the glycosyltransferase 22 family.</text>
</comment>
<comment type="subcellular location">
    <subcellularLocation>
        <location evidence="1 8">Endoplasmic reticulum membrane</location>
        <topology evidence="1 8">Multi-pass membrane protein</topology>
    </subcellularLocation>
</comment>
<feature type="transmembrane region" description="Helical" evidence="8">
    <location>
        <begin position="216"/>
        <end position="236"/>
    </location>
</feature>
<keyword evidence="4 8" id="KW-0812">Transmembrane</keyword>
<keyword evidence="7 8" id="KW-0472">Membrane</keyword>
<gene>
    <name evidence="9" type="ORF">CHS0354_026812</name>
</gene>
<feature type="transmembrane region" description="Helical" evidence="8">
    <location>
        <begin position="127"/>
        <end position="146"/>
    </location>
</feature>
<keyword evidence="6 8" id="KW-1133">Transmembrane helix</keyword>
<feature type="transmembrane region" description="Helical" evidence="8">
    <location>
        <begin position="152"/>
        <end position="169"/>
    </location>
</feature>
<feature type="transmembrane region" description="Helical" evidence="8">
    <location>
        <begin position="325"/>
        <end position="342"/>
    </location>
</feature>
<dbReference type="EMBL" id="JAEAOA010001598">
    <property type="protein sequence ID" value="KAK3604013.1"/>
    <property type="molecule type" value="Genomic_DNA"/>
</dbReference>
<feature type="transmembrane region" description="Helical" evidence="8">
    <location>
        <begin position="181"/>
        <end position="210"/>
    </location>
</feature>
<evidence type="ECO:0000256" key="3">
    <source>
        <dbReference type="ARBA" id="ARBA00022679"/>
    </source>
</evidence>
<dbReference type="GO" id="GO:0000030">
    <property type="term" value="F:mannosyltransferase activity"/>
    <property type="evidence" value="ECO:0007669"/>
    <property type="project" value="TreeGrafter"/>
</dbReference>
<evidence type="ECO:0000313" key="9">
    <source>
        <dbReference type="EMBL" id="KAK3604013.1"/>
    </source>
</evidence>
<dbReference type="EC" id="2.4.1.-" evidence="8"/>
<name>A0AAE0T6D4_9BIVA</name>
<reference evidence="9" key="2">
    <citation type="journal article" date="2021" name="Genome Biol. Evol.">
        <title>Developing a high-quality reference genome for a parasitic bivalve with doubly uniparental inheritance (Bivalvia: Unionida).</title>
        <authorList>
            <person name="Smith C.H."/>
        </authorList>
    </citation>
    <scope>NUCLEOTIDE SEQUENCE</scope>
    <source>
        <strain evidence="9">CHS0354</strain>
        <tissue evidence="9">Mantle</tissue>
    </source>
</reference>
<evidence type="ECO:0000256" key="5">
    <source>
        <dbReference type="ARBA" id="ARBA00022824"/>
    </source>
</evidence>
<dbReference type="Proteomes" id="UP001195483">
    <property type="component" value="Unassembled WGS sequence"/>
</dbReference>
<evidence type="ECO:0000256" key="1">
    <source>
        <dbReference type="ARBA" id="ARBA00004477"/>
    </source>
</evidence>
<feature type="transmembrane region" description="Helical" evidence="8">
    <location>
        <begin position="362"/>
        <end position="380"/>
    </location>
</feature>
<reference evidence="9" key="3">
    <citation type="submission" date="2023-05" db="EMBL/GenBank/DDBJ databases">
        <authorList>
            <person name="Smith C.H."/>
        </authorList>
    </citation>
    <scope>NUCLEOTIDE SEQUENCE</scope>
    <source>
        <strain evidence="9">CHS0354</strain>
        <tissue evidence="9">Mantle</tissue>
    </source>
</reference>
<evidence type="ECO:0000256" key="4">
    <source>
        <dbReference type="ARBA" id="ARBA00022692"/>
    </source>
</evidence>
<protein>
    <recommendedName>
        <fullName evidence="8">Mannosyltransferase</fullName>
        <ecNumber evidence="8">2.4.1.-</ecNumber>
    </recommendedName>
</protein>
<evidence type="ECO:0000256" key="8">
    <source>
        <dbReference type="RuleBase" id="RU363075"/>
    </source>
</evidence>
<keyword evidence="2 8" id="KW-0328">Glycosyltransferase</keyword>
<dbReference type="InterPro" id="IPR005599">
    <property type="entry name" value="GPI_mannosylTrfase"/>
</dbReference>
<feature type="transmembrane region" description="Helical" evidence="8">
    <location>
        <begin position="94"/>
        <end position="115"/>
    </location>
</feature>
<feature type="transmembrane region" description="Helical" evidence="8">
    <location>
        <begin position="303"/>
        <end position="318"/>
    </location>
</feature>
<evidence type="ECO:0000256" key="2">
    <source>
        <dbReference type="ARBA" id="ARBA00022676"/>
    </source>
</evidence>
<dbReference type="AlphaFoldDB" id="A0AAE0T6D4"/>
<dbReference type="PANTHER" id="PTHR22760">
    <property type="entry name" value="GLYCOSYLTRANSFERASE"/>
    <property type="match status" value="1"/>
</dbReference>
<keyword evidence="10" id="KW-1185">Reference proteome</keyword>
<evidence type="ECO:0000256" key="6">
    <source>
        <dbReference type="ARBA" id="ARBA00022989"/>
    </source>
</evidence>
<keyword evidence="5 8" id="KW-0256">Endoplasmic reticulum</keyword>
<reference evidence="9" key="1">
    <citation type="journal article" date="2021" name="Genome Biol. Evol.">
        <title>A High-Quality Reference Genome for a Parasitic Bivalve with Doubly Uniparental Inheritance (Bivalvia: Unionida).</title>
        <authorList>
            <person name="Smith C.H."/>
        </authorList>
    </citation>
    <scope>NUCLEOTIDE SEQUENCE</scope>
    <source>
        <strain evidence="9">CHS0354</strain>
    </source>
</reference>
<organism evidence="9 10">
    <name type="scientific">Potamilus streckersoni</name>
    <dbReference type="NCBI Taxonomy" id="2493646"/>
    <lineage>
        <taxon>Eukaryota</taxon>
        <taxon>Metazoa</taxon>
        <taxon>Spiralia</taxon>
        <taxon>Lophotrochozoa</taxon>
        <taxon>Mollusca</taxon>
        <taxon>Bivalvia</taxon>
        <taxon>Autobranchia</taxon>
        <taxon>Heteroconchia</taxon>
        <taxon>Palaeoheterodonta</taxon>
        <taxon>Unionida</taxon>
        <taxon>Unionoidea</taxon>
        <taxon>Unionidae</taxon>
        <taxon>Ambleminae</taxon>
        <taxon>Lampsilini</taxon>
        <taxon>Potamilus</taxon>
    </lineage>
</organism>
<feature type="transmembrane region" description="Helical" evidence="8">
    <location>
        <begin position="12"/>
        <end position="31"/>
    </location>
</feature>
<comment type="caution">
    <text evidence="9">The sequence shown here is derived from an EMBL/GenBank/DDBJ whole genome shotgun (WGS) entry which is preliminary data.</text>
</comment>
<dbReference type="GO" id="GO:0005789">
    <property type="term" value="C:endoplasmic reticulum membrane"/>
    <property type="evidence" value="ECO:0007669"/>
    <property type="project" value="UniProtKB-SubCell"/>
</dbReference>
<keyword evidence="3" id="KW-0808">Transferase</keyword>
<proteinExistence type="inferred from homology"/>
<accession>A0AAE0T6D4</accession>
<sequence>MLYKLRTPVAGVIILSALLHLLTAIFSIGYIHPDEHFQILEFIRYHSAPDAPMVWEFHNKIRSYALPAFLYFIQQALWYIGITDAYDTVLVFRLISSALSFSATLLLLITAQTWLNTRKSKANNSKYLLLTAGLLFLHYQIPFIHARVQNENWGASLFIIGTALLFFNRRATQKHIYTAPLAAGFLLGLAFLFRFQILVMIGPLMLWLWVFGKRHFSELSLISGGIILAVIAGVFVDRWGYGSYTFSFWNYFKSNILNSELDKHGVAPFYYYITNYIGRDNNIINLTVVLFTFSGWLMFPKHVLTWITAPFFLIHSYIGHKEMRFLIPILPFCLLYIPLMVAHLQDKVPGVFKILHLKTAKVIFYLMMFSNAIGLLILAFNPANKKIGLLEFLNSRPEIRKVYFIEHDNLNISDLQNHHFYPPIPEFIPTPPALIQKQDSSFHLEENYVFTSSYQDYIDVLQKRRCDILYQRDMIYLIHDLYCRLYLLQPQKGRETLFTLFKCYPSGQ</sequence>